<name>A0ACB8TTS1_9APHY</name>
<sequence>MSKFVPSPQEVALVNQIFTQTDSQKLGVVTGEAAVKVFSGSKLPGNILAEVWNLADEDSKGVLTRKDAAVAVRLLGHAQRGETLSEALIHKPGAPPSIEGLNVPISGQGTGVRSARSPPPGPGSALPPLTAQDKAKFTKLFLGYGPQNGLLPGDKARDIFVKSKLPVDKLSQIWSLADTKHRGSLDVIDFTIAMYLIQGSMSGTLPTIPPVLPPYVYEQAKSGSDAVVSHATGGSASFSPGLTGGFPSRPVQPQYTGQGILQPQYTGQGILQPQSTGSRPTPPIPPRHHNVSNLSNLTNSPFSIPPQSTSQQWDVTPAEKASADSFFDSLDTQKRGYIEGDVAVPFMLQSKLSDDILAQIWDLSDMDNNGQLTRDGFAVAFHLIQSKLAGKELPTALPQSLVPPAKRGNIVAAVPPQSQVPDAIKDLLWDDTPPQSAVTQPTPPTLQPQRTGATSPPHAAQPTQPAYPASSVFGGTDPFATASSPFATTSSSFTTASSPFTTATTSSPFTIPAAAPPPPTAHRDLLGDDEDAVAASPPLQDKSAEIGNVQNQVNSTKRALETVKQEREDLERRVAEQESQLSSLQTQLSSSKAAYETETHTLSTLRDRYSTQTAEIQKSRQELIHAESNLSAIREERNEISGGLLRDKDEVRELQRKMTEVGLEVESLKAEVEKVKKEAKQQKGLLAIAKKQLATREAERAKIAKELEEAQAEAAQAAKEREEAEAELAKVPEAPAPAPERVASPAQSITSFAAAQPLPLSPETTPSRVSSPVSTKSNNPFERLALGGSPRPESPFLPFTGPPTSGIAEPTPTPAPPAPVSPVAETSHPVDPFGFDDAFGGDESKPLDEEPRTATTVQEGSPFGQPVQDKEDEHARDSSFDVTSPTGTELFHTPPSTAVPDFSGSVVSTPAPVAELKEPEPTTAASPVSPAVSEPKEQGKGEEQTDLNTQLKELEINESDSDSDEDDNEPLNAVKAKLAESHSGNSPTSKFDDVFGASSTEPSAPEPTPEQPTAVDTTPKAPAVPFTAPEAPKENGNADSAAPAGVNDFDEAMGLSGTGTNASQFSHVSQFTFDSAFDDDFDFAAAKAATGGQAVNGTSTAAPAPAATLTPTTTSYFPPVGAAGPSVVQAPATSSFPAAPSAAVRPKSEAFDAIFLPQANHVPPPVLAAPSQSISFDDAFSAGSSANKTAPVVQPTISNGTHGISFDDAFGGAPSESLALDESFTSSTQSQHYAPPNSPPPGLKGTPFPTSSTPASPTGDAHSIRRSISPAPRTSSPPPRPKSRPSTGSSEKEGKEKARHSKLSIRLPFGRKKAKHEPMPSQLSHSLLVEEPTNGATPAAEDDIEAVKTLCGMGFSRTQAVTALEQYDYDVQRALNSLLGTR</sequence>
<protein>
    <submittedName>
        <fullName evidence="1">Uncharacterized protein</fullName>
    </submittedName>
</protein>
<proteinExistence type="predicted"/>
<keyword evidence="2" id="KW-1185">Reference proteome</keyword>
<evidence type="ECO:0000313" key="1">
    <source>
        <dbReference type="EMBL" id="KAI0085431.1"/>
    </source>
</evidence>
<dbReference type="Proteomes" id="UP001055072">
    <property type="component" value="Unassembled WGS sequence"/>
</dbReference>
<dbReference type="EMBL" id="MU274931">
    <property type="protein sequence ID" value="KAI0085431.1"/>
    <property type="molecule type" value="Genomic_DNA"/>
</dbReference>
<evidence type="ECO:0000313" key="2">
    <source>
        <dbReference type="Proteomes" id="UP001055072"/>
    </source>
</evidence>
<comment type="caution">
    <text evidence="1">The sequence shown here is derived from an EMBL/GenBank/DDBJ whole genome shotgun (WGS) entry which is preliminary data.</text>
</comment>
<accession>A0ACB8TTS1</accession>
<reference evidence="1" key="1">
    <citation type="journal article" date="2021" name="Environ. Microbiol.">
        <title>Gene family expansions and transcriptome signatures uncover fungal adaptations to wood decay.</title>
        <authorList>
            <person name="Hage H."/>
            <person name="Miyauchi S."/>
            <person name="Viragh M."/>
            <person name="Drula E."/>
            <person name="Min B."/>
            <person name="Chaduli D."/>
            <person name="Navarro D."/>
            <person name="Favel A."/>
            <person name="Norest M."/>
            <person name="Lesage-Meessen L."/>
            <person name="Balint B."/>
            <person name="Merenyi Z."/>
            <person name="de Eugenio L."/>
            <person name="Morin E."/>
            <person name="Martinez A.T."/>
            <person name="Baldrian P."/>
            <person name="Stursova M."/>
            <person name="Martinez M.J."/>
            <person name="Novotny C."/>
            <person name="Magnuson J.K."/>
            <person name="Spatafora J.W."/>
            <person name="Maurice S."/>
            <person name="Pangilinan J."/>
            <person name="Andreopoulos W."/>
            <person name="LaButti K."/>
            <person name="Hundley H."/>
            <person name="Na H."/>
            <person name="Kuo A."/>
            <person name="Barry K."/>
            <person name="Lipzen A."/>
            <person name="Henrissat B."/>
            <person name="Riley R."/>
            <person name="Ahrendt S."/>
            <person name="Nagy L.G."/>
            <person name="Grigoriev I.V."/>
            <person name="Martin F."/>
            <person name="Rosso M.N."/>
        </authorList>
    </citation>
    <scope>NUCLEOTIDE SEQUENCE</scope>
    <source>
        <strain evidence="1">CBS 384.51</strain>
    </source>
</reference>
<gene>
    <name evidence="1" type="ORF">BDY19DRAFT_996779</name>
</gene>
<organism evidence="1 2">
    <name type="scientific">Irpex rosettiformis</name>
    <dbReference type="NCBI Taxonomy" id="378272"/>
    <lineage>
        <taxon>Eukaryota</taxon>
        <taxon>Fungi</taxon>
        <taxon>Dikarya</taxon>
        <taxon>Basidiomycota</taxon>
        <taxon>Agaricomycotina</taxon>
        <taxon>Agaricomycetes</taxon>
        <taxon>Polyporales</taxon>
        <taxon>Irpicaceae</taxon>
        <taxon>Irpex</taxon>
    </lineage>
</organism>